<feature type="compositionally biased region" description="Basic and acidic residues" evidence="10">
    <location>
        <begin position="15"/>
        <end position="28"/>
    </location>
</feature>
<keyword evidence="5" id="KW-0547">Nucleotide-binding</keyword>
<evidence type="ECO:0000256" key="6">
    <source>
        <dbReference type="ARBA" id="ARBA00022777"/>
    </source>
</evidence>
<dbReference type="PANTHER" id="PTHR24421">
    <property type="entry name" value="NITRATE/NITRITE SENSOR PROTEIN NARX-RELATED"/>
    <property type="match status" value="1"/>
</dbReference>
<dbReference type="CDD" id="cd16917">
    <property type="entry name" value="HATPase_UhpB-NarQ-NarX-like"/>
    <property type="match status" value="1"/>
</dbReference>
<dbReference type="EMBL" id="JAUZMY010000038">
    <property type="protein sequence ID" value="MEE2040959.1"/>
    <property type="molecule type" value="Genomic_DNA"/>
</dbReference>
<dbReference type="InterPro" id="IPR050482">
    <property type="entry name" value="Sensor_HK_TwoCompSys"/>
</dbReference>
<evidence type="ECO:0000256" key="2">
    <source>
        <dbReference type="ARBA" id="ARBA00012438"/>
    </source>
</evidence>
<evidence type="ECO:0000256" key="11">
    <source>
        <dbReference type="SAM" id="Phobius"/>
    </source>
</evidence>
<feature type="region of interest" description="Disordered" evidence="10">
    <location>
        <begin position="1"/>
        <end position="28"/>
    </location>
</feature>
<dbReference type="Pfam" id="PF02518">
    <property type="entry name" value="HATPase_c"/>
    <property type="match status" value="1"/>
</dbReference>
<feature type="domain" description="Histidine kinase/HSP90-like ATPase" evidence="12">
    <location>
        <begin position="321"/>
        <end position="409"/>
    </location>
</feature>
<dbReference type="SUPFAM" id="SSF55874">
    <property type="entry name" value="ATPase domain of HSP90 chaperone/DNA topoisomerase II/histidine kinase"/>
    <property type="match status" value="1"/>
</dbReference>
<dbReference type="InterPro" id="IPR003594">
    <property type="entry name" value="HATPase_dom"/>
</dbReference>
<gene>
    <name evidence="14" type="ORF">Q8791_27430</name>
</gene>
<accession>A0ABU7KFE3</accession>
<proteinExistence type="predicted"/>
<keyword evidence="11" id="KW-0812">Transmembrane</keyword>
<evidence type="ECO:0000256" key="8">
    <source>
        <dbReference type="ARBA" id="ARBA00023012"/>
    </source>
</evidence>
<keyword evidence="4" id="KW-0808">Transferase</keyword>
<evidence type="ECO:0000256" key="10">
    <source>
        <dbReference type="SAM" id="MobiDB-lite"/>
    </source>
</evidence>
<evidence type="ECO:0000256" key="1">
    <source>
        <dbReference type="ARBA" id="ARBA00000085"/>
    </source>
</evidence>
<dbReference type="InterPro" id="IPR011712">
    <property type="entry name" value="Sig_transdc_His_kin_sub3_dim/P"/>
</dbReference>
<feature type="region of interest" description="Disordered" evidence="10">
    <location>
        <begin position="359"/>
        <end position="378"/>
    </location>
</feature>
<comment type="caution">
    <text evidence="14">The sequence shown here is derived from an EMBL/GenBank/DDBJ whole genome shotgun (WGS) entry which is preliminary data.</text>
</comment>
<keyword evidence="9" id="KW-0175">Coiled coil</keyword>
<dbReference type="GO" id="GO:0016301">
    <property type="term" value="F:kinase activity"/>
    <property type="evidence" value="ECO:0007669"/>
    <property type="project" value="UniProtKB-KW"/>
</dbReference>
<keyword evidence="11" id="KW-0472">Membrane</keyword>
<evidence type="ECO:0000313" key="14">
    <source>
        <dbReference type="EMBL" id="MEE2040959.1"/>
    </source>
</evidence>
<sequence length="415" mass="44142">MRRQGGAAWSRPATRARDTESEDAHDTQDGTATNVAIAVVTAGTLLVAEVVFALDRGAIPEVHSGGLLLFGAASIAILGRRPFVTAVVVGLCLPLYYVSGTNDAWTAWLLFFVTVMRLAASGQRAAPMVTVMVALGFFMVGESLAFEPWRALTILAWMIVIVAAAEISRNRAAYLRETERRAAEAERTREEEARRRATEERLRIARELHDVIAHNISLINVQAASAVHRRDPERAYAALEAIKAASKDTLRELRATLGVLRQVDEEDNGAPVTPERGLDQLPALVRSVGEAGLDVGLTVNGAEDPAAVAAVSLPAPVGLATYRIVQEALTNVRRHSGVDRAEVTIERASGEVTIQVVDAGGGSGPSGSSGHTEGNGLRGMRERVSVLGGRFEAGHLPSGGFRVRAIFPVDCPGIG</sequence>
<keyword evidence="15" id="KW-1185">Reference proteome</keyword>
<dbReference type="PANTHER" id="PTHR24421:SF10">
    <property type="entry name" value="NITRATE_NITRITE SENSOR PROTEIN NARQ"/>
    <property type="match status" value="1"/>
</dbReference>
<feature type="transmembrane region" description="Helical" evidence="11">
    <location>
        <begin position="66"/>
        <end position="98"/>
    </location>
</feature>
<name>A0ABU7KFE3_9ACTN</name>
<dbReference type="Gene3D" id="3.30.565.10">
    <property type="entry name" value="Histidine kinase-like ATPase, C-terminal domain"/>
    <property type="match status" value="1"/>
</dbReference>
<dbReference type="InterPro" id="IPR036890">
    <property type="entry name" value="HATPase_C_sf"/>
</dbReference>
<reference evidence="14 15" key="1">
    <citation type="submission" date="2023-08" db="EMBL/GenBank/DDBJ databases">
        <authorList>
            <person name="Girao M."/>
            <person name="Carvalho M.F."/>
        </authorList>
    </citation>
    <scope>NUCLEOTIDE SEQUENCE [LARGE SCALE GENOMIC DNA]</scope>
    <source>
        <strain evidence="14 15">CT-R113</strain>
    </source>
</reference>
<dbReference type="RefSeq" id="WP_330094723.1">
    <property type="nucleotide sequence ID" value="NZ_JAUZMY010000038.1"/>
</dbReference>
<evidence type="ECO:0000256" key="5">
    <source>
        <dbReference type="ARBA" id="ARBA00022741"/>
    </source>
</evidence>
<comment type="catalytic activity">
    <reaction evidence="1">
        <text>ATP + protein L-histidine = ADP + protein N-phospho-L-histidine.</text>
        <dbReference type="EC" id="2.7.13.3"/>
    </reaction>
</comment>
<evidence type="ECO:0000256" key="3">
    <source>
        <dbReference type="ARBA" id="ARBA00022553"/>
    </source>
</evidence>
<evidence type="ECO:0000256" key="4">
    <source>
        <dbReference type="ARBA" id="ARBA00022679"/>
    </source>
</evidence>
<keyword evidence="8" id="KW-0902">Two-component regulatory system</keyword>
<keyword evidence="11" id="KW-1133">Transmembrane helix</keyword>
<dbReference type="Proteomes" id="UP001356095">
    <property type="component" value="Unassembled WGS sequence"/>
</dbReference>
<feature type="transmembrane region" description="Helical" evidence="11">
    <location>
        <begin position="35"/>
        <end position="54"/>
    </location>
</feature>
<keyword evidence="3" id="KW-0597">Phosphoprotein</keyword>
<feature type="transmembrane region" description="Helical" evidence="11">
    <location>
        <begin position="151"/>
        <end position="168"/>
    </location>
</feature>
<protein>
    <recommendedName>
        <fullName evidence="2">histidine kinase</fullName>
        <ecNumber evidence="2">2.7.13.3</ecNumber>
    </recommendedName>
</protein>
<evidence type="ECO:0000256" key="7">
    <source>
        <dbReference type="ARBA" id="ARBA00022840"/>
    </source>
</evidence>
<evidence type="ECO:0000256" key="9">
    <source>
        <dbReference type="SAM" id="Coils"/>
    </source>
</evidence>
<feature type="domain" description="Signal transduction histidine kinase subgroup 3 dimerisation and phosphoacceptor" evidence="13">
    <location>
        <begin position="200"/>
        <end position="264"/>
    </location>
</feature>
<dbReference type="Gene3D" id="1.20.5.1930">
    <property type="match status" value="1"/>
</dbReference>
<dbReference type="Pfam" id="PF07730">
    <property type="entry name" value="HisKA_3"/>
    <property type="match status" value="1"/>
</dbReference>
<evidence type="ECO:0000313" key="15">
    <source>
        <dbReference type="Proteomes" id="UP001356095"/>
    </source>
</evidence>
<dbReference type="EC" id="2.7.13.3" evidence="2"/>
<evidence type="ECO:0000259" key="13">
    <source>
        <dbReference type="Pfam" id="PF07730"/>
    </source>
</evidence>
<keyword evidence="6 14" id="KW-0418">Kinase</keyword>
<feature type="transmembrane region" description="Helical" evidence="11">
    <location>
        <begin position="127"/>
        <end position="145"/>
    </location>
</feature>
<feature type="transmembrane region" description="Helical" evidence="11">
    <location>
        <begin position="104"/>
        <end position="120"/>
    </location>
</feature>
<evidence type="ECO:0000259" key="12">
    <source>
        <dbReference type="Pfam" id="PF02518"/>
    </source>
</evidence>
<keyword evidence="7" id="KW-0067">ATP-binding</keyword>
<organism evidence="14 15">
    <name type="scientific">Nocardiopsis codii</name>
    <dbReference type="NCBI Taxonomy" id="3065942"/>
    <lineage>
        <taxon>Bacteria</taxon>
        <taxon>Bacillati</taxon>
        <taxon>Actinomycetota</taxon>
        <taxon>Actinomycetes</taxon>
        <taxon>Streptosporangiales</taxon>
        <taxon>Nocardiopsidaceae</taxon>
        <taxon>Nocardiopsis</taxon>
    </lineage>
</organism>
<feature type="coiled-coil region" evidence="9">
    <location>
        <begin position="175"/>
        <end position="202"/>
    </location>
</feature>